<feature type="transmembrane region" description="Helical" evidence="1">
    <location>
        <begin position="56"/>
        <end position="73"/>
    </location>
</feature>
<gene>
    <name evidence="2" type="ORF">NGRA_0477</name>
</gene>
<organism evidence="2 3">
    <name type="scientific">Nosema granulosis</name>
    <dbReference type="NCBI Taxonomy" id="83296"/>
    <lineage>
        <taxon>Eukaryota</taxon>
        <taxon>Fungi</taxon>
        <taxon>Fungi incertae sedis</taxon>
        <taxon>Microsporidia</taxon>
        <taxon>Nosematidae</taxon>
        <taxon>Nosema</taxon>
    </lineage>
</organism>
<evidence type="ECO:0000313" key="2">
    <source>
        <dbReference type="EMBL" id="KAF9764536.1"/>
    </source>
</evidence>
<dbReference type="EMBL" id="SBJO01000017">
    <property type="protein sequence ID" value="KAF9764536.1"/>
    <property type="molecule type" value="Genomic_DNA"/>
</dbReference>
<keyword evidence="3" id="KW-1185">Reference proteome</keyword>
<accession>A0A9P6H2Y8</accession>
<keyword evidence="1" id="KW-0812">Transmembrane</keyword>
<feature type="transmembrane region" description="Helical" evidence="1">
    <location>
        <begin position="125"/>
        <end position="146"/>
    </location>
</feature>
<comment type="caution">
    <text evidence="2">The sequence shown here is derived from an EMBL/GenBank/DDBJ whole genome shotgun (WGS) entry which is preliminary data.</text>
</comment>
<feature type="transmembrane region" description="Helical" evidence="1">
    <location>
        <begin position="158"/>
        <end position="179"/>
    </location>
</feature>
<feature type="transmembrane region" description="Helical" evidence="1">
    <location>
        <begin position="218"/>
        <end position="235"/>
    </location>
</feature>
<dbReference type="Proteomes" id="UP000740883">
    <property type="component" value="Unassembled WGS sequence"/>
</dbReference>
<reference evidence="2 3" key="1">
    <citation type="journal article" date="2020" name="Genome Biol. Evol.">
        <title>Comparative genomics of strictly vertically transmitted, feminizing microsporidia endosymbionts of amphipod crustaceans.</title>
        <authorList>
            <person name="Cormier A."/>
            <person name="Chebbi M.A."/>
            <person name="Giraud I."/>
            <person name="Wattier R."/>
            <person name="Teixeira M."/>
            <person name="Gilbert C."/>
            <person name="Rigaud T."/>
            <person name="Cordaux R."/>
        </authorList>
    </citation>
    <scope>NUCLEOTIDE SEQUENCE [LARGE SCALE GENOMIC DNA]</scope>
    <source>
        <strain evidence="2 3">Ou3-Ou53</strain>
    </source>
</reference>
<sequence length="444" mass="52271">MENQKQIYKKQEIIATLLTSVQTILISNIFSLVVLHPIKALFNPINIVQSLYDPKTMFYATSGLVFIYAKFVGRKHNLSFFCRTILFALSHFLFTSNFLAGTNLLEGSKDTASFFQKKISINVCYLFNLLVSLIAGVLCTVRYSFLTNPQTFTHTGGLVFYLIKSSQGIFNSIMNFYFLDLLFSYWFVAFYSFFLRFILNVFFILFRIQLVYHSLLSLFNHIILSNTSVLVYYLLMEIIDRLIVFNTSILNKQFADFYFYDDIDMLRYSFHQVSGLSYKYTYVCRKVSRSQSSLVNLEDYITVEFASLKKVLDSLIAEHKALENKLWITVPQVDKATERQATNENVSSHKQHNFTKKFKTYGILDRYISRIGYFFKVRALINDFNKQMYYVERIDKFINFLVKHRDCYLLLGEFDRRYSELYKNLLESIKKTEKECGVDFKIKI</sequence>
<evidence type="ECO:0000313" key="3">
    <source>
        <dbReference type="Proteomes" id="UP000740883"/>
    </source>
</evidence>
<feature type="transmembrane region" description="Helical" evidence="1">
    <location>
        <begin position="185"/>
        <end position="206"/>
    </location>
</feature>
<proteinExistence type="predicted"/>
<keyword evidence="1" id="KW-0472">Membrane</keyword>
<protein>
    <submittedName>
        <fullName evidence="2">Uncharacterized protein</fullName>
    </submittedName>
</protein>
<feature type="transmembrane region" description="Helical" evidence="1">
    <location>
        <begin position="85"/>
        <end position="105"/>
    </location>
</feature>
<feature type="transmembrane region" description="Helical" evidence="1">
    <location>
        <begin position="12"/>
        <end position="36"/>
    </location>
</feature>
<dbReference type="OrthoDB" id="2191201at2759"/>
<dbReference type="AlphaFoldDB" id="A0A9P6H2Y8"/>
<name>A0A9P6H2Y8_9MICR</name>
<evidence type="ECO:0000256" key="1">
    <source>
        <dbReference type="SAM" id="Phobius"/>
    </source>
</evidence>
<keyword evidence="1" id="KW-1133">Transmembrane helix</keyword>